<organism evidence="2 3">
    <name type="scientific">Neonectria magnoliae</name>
    <dbReference type="NCBI Taxonomy" id="2732573"/>
    <lineage>
        <taxon>Eukaryota</taxon>
        <taxon>Fungi</taxon>
        <taxon>Dikarya</taxon>
        <taxon>Ascomycota</taxon>
        <taxon>Pezizomycotina</taxon>
        <taxon>Sordariomycetes</taxon>
        <taxon>Hypocreomycetidae</taxon>
        <taxon>Hypocreales</taxon>
        <taxon>Nectriaceae</taxon>
        <taxon>Neonectria</taxon>
    </lineage>
</organism>
<feature type="region of interest" description="Disordered" evidence="1">
    <location>
        <begin position="46"/>
        <end position="80"/>
    </location>
</feature>
<gene>
    <name evidence="2" type="ORF">QQZ08_007977</name>
</gene>
<reference evidence="2 3" key="1">
    <citation type="journal article" date="2025" name="Microbiol. Resour. Announc.">
        <title>Draft genome sequences for Neonectria magnoliae and Neonectria punicea, canker pathogens of Liriodendron tulipifera and Acer saccharum in West Virginia.</title>
        <authorList>
            <person name="Petronek H.M."/>
            <person name="Kasson M.T."/>
            <person name="Metheny A.M."/>
            <person name="Stauder C.M."/>
            <person name="Lovett B."/>
            <person name="Lynch S.C."/>
            <person name="Garnas J.R."/>
            <person name="Kasson L.R."/>
            <person name="Stajich J.E."/>
        </authorList>
    </citation>
    <scope>NUCLEOTIDE SEQUENCE [LARGE SCALE GENOMIC DNA]</scope>
    <source>
        <strain evidence="2 3">NRRL 64651</strain>
    </source>
</reference>
<keyword evidence="3" id="KW-1185">Reference proteome</keyword>
<sequence>MIRISDVCTRPVVRFFTNPWDLVLSGRMVFLEGSMLRAVIKGEDVPVSDTKARKSPTAANGTSQRQRTPDASYPHHYEGPQSAPFAPQYVYQNGVFVYHPQYSGMITQPYWLPDTGPGIIGNPVESQSLGPGSYGPM</sequence>
<accession>A0ABR1HY49</accession>
<evidence type="ECO:0000313" key="2">
    <source>
        <dbReference type="EMBL" id="KAK7425536.1"/>
    </source>
</evidence>
<feature type="compositionally biased region" description="Polar residues" evidence="1">
    <location>
        <begin position="57"/>
        <end position="66"/>
    </location>
</feature>
<comment type="caution">
    <text evidence="2">The sequence shown here is derived from an EMBL/GenBank/DDBJ whole genome shotgun (WGS) entry which is preliminary data.</text>
</comment>
<proteinExistence type="predicted"/>
<dbReference type="EMBL" id="JAZAVK010000080">
    <property type="protein sequence ID" value="KAK7425536.1"/>
    <property type="molecule type" value="Genomic_DNA"/>
</dbReference>
<dbReference type="Proteomes" id="UP001498421">
    <property type="component" value="Unassembled WGS sequence"/>
</dbReference>
<evidence type="ECO:0000256" key="1">
    <source>
        <dbReference type="SAM" id="MobiDB-lite"/>
    </source>
</evidence>
<name>A0ABR1HY49_9HYPO</name>
<evidence type="ECO:0000313" key="3">
    <source>
        <dbReference type="Proteomes" id="UP001498421"/>
    </source>
</evidence>
<protein>
    <submittedName>
        <fullName evidence="2">Uncharacterized protein</fullName>
    </submittedName>
</protein>